<dbReference type="EMBL" id="VIIS01001043">
    <property type="protein sequence ID" value="KAF0302595.1"/>
    <property type="molecule type" value="Genomic_DNA"/>
</dbReference>
<dbReference type="Proteomes" id="UP000440578">
    <property type="component" value="Unassembled WGS sequence"/>
</dbReference>
<evidence type="ECO:0000256" key="4">
    <source>
        <dbReference type="ARBA" id="ARBA00023163"/>
    </source>
</evidence>
<dbReference type="SUPFAM" id="SSF46785">
    <property type="entry name" value="Winged helix' DNA-binding domain"/>
    <property type="match status" value="2"/>
</dbReference>
<comment type="subcellular location">
    <subcellularLocation>
        <location evidence="5">Nucleus</location>
    </subcellularLocation>
</comment>
<feature type="compositionally biased region" description="Pro residues" evidence="6">
    <location>
        <begin position="94"/>
        <end position="107"/>
    </location>
</feature>
<keyword evidence="9" id="KW-1185">Reference proteome</keyword>
<dbReference type="InterPro" id="IPR036390">
    <property type="entry name" value="WH_DNA-bd_sf"/>
</dbReference>
<dbReference type="GO" id="GO:0000981">
    <property type="term" value="F:DNA-binding transcription factor activity, RNA polymerase II-specific"/>
    <property type="evidence" value="ECO:0007669"/>
    <property type="project" value="TreeGrafter"/>
</dbReference>
<dbReference type="GO" id="GO:0090575">
    <property type="term" value="C:RNA polymerase II transcription regulator complex"/>
    <property type="evidence" value="ECO:0007669"/>
    <property type="project" value="TreeGrafter"/>
</dbReference>
<evidence type="ECO:0000256" key="5">
    <source>
        <dbReference type="RuleBase" id="RU003796"/>
    </source>
</evidence>
<dbReference type="PANTHER" id="PTHR12081:SF7">
    <property type="entry name" value="TRANSCRIPTION FACTOR EFL-3"/>
    <property type="match status" value="1"/>
</dbReference>
<evidence type="ECO:0000313" key="9">
    <source>
        <dbReference type="Proteomes" id="UP000440578"/>
    </source>
</evidence>
<dbReference type="GO" id="GO:0000978">
    <property type="term" value="F:RNA polymerase II cis-regulatory region sequence-specific DNA binding"/>
    <property type="evidence" value="ECO:0007669"/>
    <property type="project" value="InterPro"/>
</dbReference>
<feature type="region of interest" description="Disordered" evidence="6">
    <location>
        <begin position="710"/>
        <end position="733"/>
    </location>
</feature>
<evidence type="ECO:0000313" key="8">
    <source>
        <dbReference type="EMBL" id="KAF0302595.1"/>
    </source>
</evidence>
<feature type="region of interest" description="Disordered" evidence="6">
    <location>
        <begin position="439"/>
        <end position="473"/>
    </location>
</feature>
<feature type="compositionally biased region" description="Polar residues" evidence="6">
    <location>
        <begin position="447"/>
        <end position="460"/>
    </location>
</feature>
<accession>A0A6A4W7Y3</accession>
<evidence type="ECO:0000256" key="1">
    <source>
        <dbReference type="ARBA" id="ARBA00010940"/>
    </source>
</evidence>
<keyword evidence="4 5" id="KW-0804">Transcription</keyword>
<dbReference type="AlphaFoldDB" id="A0A6A4W7Y3"/>
<dbReference type="OrthoDB" id="5318at2759"/>
<feature type="domain" description="E2F/DP family winged-helix DNA-binding" evidence="7">
    <location>
        <begin position="176"/>
        <end position="244"/>
    </location>
</feature>
<evidence type="ECO:0000256" key="3">
    <source>
        <dbReference type="ARBA" id="ARBA00023125"/>
    </source>
</evidence>
<dbReference type="SMART" id="SM01372">
    <property type="entry name" value="E2F_TDP"/>
    <property type="match status" value="2"/>
</dbReference>
<evidence type="ECO:0000256" key="6">
    <source>
        <dbReference type="SAM" id="MobiDB-lite"/>
    </source>
</evidence>
<reference evidence="8 9" key="1">
    <citation type="submission" date="2019-07" db="EMBL/GenBank/DDBJ databases">
        <title>Draft genome assembly of a fouling barnacle, Amphibalanus amphitrite (Darwin, 1854): The first reference genome for Thecostraca.</title>
        <authorList>
            <person name="Kim W."/>
        </authorList>
    </citation>
    <scope>NUCLEOTIDE SEQUENCE [LARGE SCALE GENOMIC DNA]</scope>
    <source>
        <strain evidence="8">SNU_AA5</strain>
        <tissue evidence="8">Soma without cirri and trophi</tissue>
    </source>
</reference>
<evidence type="ECO:0000259" key="7">
    <source>
        <dbReference type="SMART" id="SM01372"/>
    </source>
</evidence>
<feature type="compositionally biased region" description="Polar residues" evidence="6">
    <location>
        <begin position="65"/>
        <end position="80"/>
    </location>
</feature>
<sequence>MVLIPAGQAAGGPPKTPPPPPRPPLGNLTNVCATPDSAGAPAERRRHGERRRSETLTDDTPPTPMTNLKLLTNIAASQPGGTRKTLFASGAPAEEPPPGRRGPPPSTPRRDENAPPPPAPGTPVQFYHSVFDTPVSGDAERAKVRWRRRASDVLPLGACARSPPPPAAGFTVAKSRKDKSLSVLCFRFLELYPLNVGDKEMSLPLDETAIILGTERRRIYDIVNVLESLHFSVRVEKNRYAWIGQRDLLDTLGRLKGLAIHLEVPQHLRAALLAADGLASPAGAPLRRGASEPALAATASPAPLTPCTPVSADRLSALDRGDRTLGVLTQKFVMLLLVSDRPYLSQDVLARVLLGQDGLSPDGQHKAKVRRLYDIANILQSVGLVGKDVSTGRRPVFTYTGPNVEPIDVDPATQRSRHSLIQGLTPLSSRIVPAPILAGRRGAGTPRSATATPRSGQTPAATPEGTPRGAGAGLCRPASLDDICRVTALERHRLFEQDVDASRGKSVLKRRLAEVQRAQAEVKRARPAPAAVQRQLSPAQHSQLSGLGIKRILIRAGDGTSQEICVREAAPAGRGDGPAPVGSRLEAALRGAWLTAGPAATPRPPRAPPAQSNKQMVVAYQLVPVVRTVTAATPENGPQTPLPLLYDEQTVLQLPEGAGLEPAGLVPTAVPTATPESLLTPGTMNLVREAVSSGTIKTVCNMSLTPEQRPAAAAGEAGRCRPAPRASRRLQMD</sequence>
<keyword evidence="2 5" id="KW-0805">Transcription regulation</keyword>
<dbReference type="InterPro" id="IPR036388">
    <property type="entry name" value="WH-like_DNA-bd_sf"/>
</dbReference>
<feature type="compositionally biased region" description="Pro residues" evidence="6">
    <location>
        <begin position="14"/>
        <end position="24"/>
    </location>
</feature>
<dbReference type="Gene3D" id="1.10.10.10">
    <property type="entry name" value="Winged helix-like DNA-binding domain superfamily/Winged helix DNA-binding domain"/>
    <property type="match status" value="2"/>
</dbReference>
<feature type="domain" description="E2F/DP family winged-helix DNA-binding" evidence="7">
    <location>
        <begin position="320"/>
        <end position="401"/>
    </location>
</feature>
<dbReference type="PANTHER" id="PTHR12081">
    <property type="entry name" value="TRANSCRIPTION FACTOR E2F"/>
    <property type="match status" value="1"/>
</dbReference>
<keyword evidence="5" id="KW-0539">Nucleus</keyword>
<gene>
    <name evidence="8" type="primary">e2f7</name>
    <name evidence="8" type="ORF">FJT64_025312</name>
</gene>
<keyword evidence="3 5" id="KW-0238">DNA-binding</keyword>
<dbReference type="InterPro" id="IPR003316">
    <property type="entry name" value="E2F_WHTH_DNA-bd_dom"/>
</dbReference>
<dbReference type="Pfam" id="PF02319">
    <property type="entry name" value="WHD_E2F_TDP"/>
    <property type="match status" value="2"/>
</dbReference>
<comment type="similarity">
    <text evidence="1 5">Belongs to the E2F/DP family.</text>
</comment>
<name>A0A6A4W7Y3_AMPAM</name>
<feature type="compositionally biased region" description="Low complexity" evidence="6">
    <location>
        <begin position="1"/>
        <end position="13"/>
    </location>
</feature>
<dbReference type="InterPro" id="IPR015633">
    <property type="entry name" value="E2F"/>
</dbReference>
<comment type="caution">
    <text evidence="8">The sequence shown here is derived from an EMBL/GenBank/DDBJ whole genome shotgun (WGS) entry which is preliminary data.</text>
</comment>
<evidence type="ECO:0000256" key="2">
    <source>
        <dbReference type="ARBA" id="ARBA00023015"/>
    </source>
</evidence>
<proteinExistence type="inferred from homology"/>
<organism evidence="8 9">
    <name type="scientific">Amphibalanus amphitrite</name>
    <name type="common">Striped barnacle</name>
    <name type="synonym">Balanus amphitrite</name>
    <dbReference type="NCBI Taxonomy" id="1232801"/>
    <lineage>
        <taxon>Eukaryota</taxon>
        <taxon>Metazoa</taxon>
        <taxon>Ecdysozoa</taxon>
        <taxon>Arthropoda</taxon>
        <taxon>Crustacea</taxon>
        <taxon>Multicrustacea</taxon>
        <taxon>Cirripedia</taxon>
        <taxon>Thoracica</taxon>
        <taxon>Thoracicalcarea</taxon>
        <taxon>Balanomorpha</taxon>
        <taxon>Balanoidea</taxon>
        <taxon>Balanidae</taxon>
        <taxon>Amphibalaninae</taxon>
        <taxon>Amphibalanus</taxon>
    </lineage>
</organism>
<feature type="region of interest" description="Disordered" evidence="6">
    <location>
        <begin position="1"/>
        <end position="124"/>
    </location>
</feature>
<protein>
    <submittedName>
        <fullName evidence="8">Transcription factor E2F7</fullName>
    </submittedName>
</protein>